<evidence type="ECO:0000259" key="3">
    <source>
        <dbReference type="Pfam" id="PF00725"/>
    </source>
</evidence>
<keyword evidence="6" id="KW-1185">Reference proteome</keyword>
<comment type="caution">
    <text evidence="5">The sequence shown here is derived from an EMBL/GenBank/DDBJ whole genome shotgun (WGS) entry which is preliminary data.</text>
</comment>
<dbReference type="Gene3D" id="1.10.1040.10">
    <property type="entry name" value="N-(1-d-carboxylethyl)-l-norvaline Dehydrogenase, domain 2"/>
    <property type="match status" value="1"/>
</dbReference>
<reference evidence="5 6" key="1">
    <citation type="submission" date="2023-07" db="EMBL/GenBank/DDBJ databases">
        <title>Sorghum-associated microbial communities from plants grown in Nebraska, USA.</title>
        <authorList>
            <person name="Schachtman D."/>
        </authorList>
    </citation>
    <scope>NUCLEOTIDE SEQUENCE [LARGE SCALE GENOMIC DNA]</scope>
    <source>
        <strain evidence="5 6">DS1316</strain>
    </source>
</reference>
<dbReference type="Pfam" id="PF02737">
    <property type="entry name" value="3HCDH_N"/>
    <property type="match status" value="1"/>
</dbReference>
<dbReference type="SUPFAM" id="SSF51735">
    <property type="entry name" value="NAD(P)-binding Rossmann-fold domains"/>
    <property type="match status" value="1"/>
</dbReference>
<dbReference type="EC" id="1.1.1.157" evidence="5"/>
<dbReference type="Gene3D" id="3.40.50.720">
    <property type="entry name" value="NAD(P)-binding Rossmann-like Domain"/>
    <property type="match status" value="1"/>
</dbReference>
<evidence type="ECO:0000313" key="5">
    <source>
        <dbReference type="EMBL" id="MDR6408680.1"/>
    </source>
</evidence>
<dbReference type="InterPro" id="IPR008927">
    <property type="entry name" value="6-PGluconate_DH-like_C_sf"/>
</dbReference>
<dbReference type="PIRSF" id="PIRSF000105">
    <property type="entry name" value="HCDH"/>
    <property type="match status" value="1"/>
</dbReference>
<dbReference type="InterPro" id="IPR013328">
    <property type="entry name" value="6PGD_dom2"/>
</dbReference>
<accession>A0ABU1LQ68</accession>
<sequence>MKSDMQTIGIVGAGQMGSGIALVCAIAGLDVIVTDLDEHALKRCIEGIAANLDRMISKGKTMPAEAAAALERIKGSTLLTDLADRDFVIEAATENIQIKEGILKKLDAIVRPNAIIATNTSSVSVTKLGAMLDDPSRLTGMHFFNPVPSMALVEVIRGIQTSDATFDATVDLAKRIGKTAICVRNSPGFVVNRILIPMINEAIFVLHEGHASAEEIDEGMKLGANHPIGPLALADLIGLDTTLAIMNVLYRDFNDPKYRPAPLLKEMVDAGYLGRKSGQGFYPYP</sequence>
<name>A0ABU1LQ68_9BURK</name>
<dbReference type="InterPro" id="IPR006176">
    <property type="entry name" value="3-OHacyl-CoA_DH_NAD-bd"/>
</dbReference>
<gene>
    <name evidence="5" type="ORF">J2804_002073</name>
</gene>
<dbReference type="SUPFAM" id="SSF48179">
    <property type="entry name" value="6-phosphogluconate dehydrogenase C-terminal domain-like"/>
    <property type="match status" value="1"/>
</dbReference>
<feature type="domain" description="3-hydroxyacyl-CoA dehydrogenase NAD binding" evidence="4">
    <location>
        <begin position="7"/>
        <end position="185"/>
    </location>
</feature>
<dbReference type="NCBIfam" id="NF005875">
    <property type="entry name" value="PRK07819.1"/>
    <property type="match status" value="1"/>
</dbReference>
<dbReference type="Pfam" id="PF00725">
    <property type="entry name" value="3HCDH"/>
    <property type="match status" value="1"/>
</dbReference>
<protein>
    <submittedName>
        <fullName evidence="5">3-hydroxybutyryl-CoA dehydrogenase</fullName>
        <ecNumber evidence="5">1.1.1.157</ecNumber>
    </submittedName>
</protein>
<dbReference type="InterPro" id="IPR006108">
    <property type="entry name" value="3HC_DH_C"/>
</dbReference>
<dbReference type="NCBIfam" id="NF004474">
    <property type="entry name" value="PRK05808.1"/>
    <property type="match status" value="1"/>
</dbReference>
<dbReference type="Proteomes" id="UP001264340">
    <property type="component" value="Unassembled WGS sequence"/>
</dbReference>
<dbReference type="EMBL" id="JAVDRP010000003">
    <property type="protein sequence ID" value="MDR6408680.1"/>
    <property type="molecule type" value="Genomic_DNA"/>
</dbReference>
<dbReference type="InterPro" id="IPR006180">
    <property type="entry name" value="3-OHacyl-CoA_DH_CS"/>
</dbReference>
<evidence type="ECO:0000313" key="6">
    <source>
        <dbReference type="Proteomes" id="UP001264340"/>
    </source>
</evidence>
<evidence type="ECO:0000256" key="1">
    <source>
        <dbReference type="ARBA" id="ARBA00009463"/>
    </source>
</evidence>
<dbReference type="PROSITE" id="PS00067">
    <property type="entry name" value="3HCDH"/>
    <property type="match status" value="1"/>
</dbReference>
<feature type="domain" description="3-hydroxyacyl-CoA dehydrogenase C-terminal" evidence="3">
    <location>
        <begin position="188"/>
        <end position="284"/>
    </location>
</feature>
<dbReference type="PANTHER" id="PTHR48075:SF5">
    <property type="entry name" value="3-HYDROXYBUTYRYL-COA DEHYDROGENASE"/>
    <property type="match status" value="1"/>
</dbReference>
<dbReference type="GO" id="GO:0008691">
    <property type="term" value="F:3-hydroxybutyryl-CoA dehydrogenase activity"/>
    <property type="evidence" value="ECO:0007669"/>
    <property type="project" value="UniProtKB-EC"/>
</dbReference>
<keyword evidence="2 5" id="KW-0560">Oxidoreductase</keyword>
<organism evidence="5 6">
    <name type="scientific">Paraburkholderia terricola</name>
    <dbReference type="NCBI Taxonomy" id="169427"/>
    <lineage>
        <taxon>Bacteria</taxon>
        <taxon>Pseudomonadati</taxon>
        <taxon>Pseudomonadota</taxon>
        <taxon>Betaproteobacteria</taxon>
        <taxon>Burkholderiales</taxon>
        <taxon>Burkholderiaceae</taxon>
        <taxon>Paraburkholderia</taxon>
    </lineage>
</organism>
<dbReference type="PANTHER" id="PTHR48075">
    <property type="entry name" value="3-HYDROXYACYL-COA DEHYDROGENASE FAMILY PROTEIN"/>
    <property type="match status" value="1"/>
</dbReference>
<evidence type="ECO:0000259" key="4">
    <source>
        <dbReference type="Pfam" id="PF02737"/>
    </source>
</evidence>
<comment type="similarity">
    <text evidence="1">Belongs to the 3-hydroxyacyl-CoA dehydrogenase family.</text>
</comment>
<dbReference type="InterPro" id="IPR022694">
    <property type="entry name" value="3-OHacyl-CoA_DH"/>
</dbReference>
<proteinExistence type="inferred from homology"/>
<dbReference type="InterPro" id="IPR036291">
    <property type="entry name" value="NAD(P)-bd_dom_sf"/>
</dbReference>
<evidence type="ECO:0000256" key="2">
    <source>
        <dbReference type="ARBA" id="ARBA00023002"/>
    </source>
</evidence>